<dbReference type="GO" id="GO:0004674">
    <property type="term" value="F:protein serine/threonine kinase activity"/>
    <property type="evidence" value="ECO:0007669"/>
    <property type="project" value="UniProtKB-KW"/>
</dbReference>
<keyword evidence="6" id="KW-0418">Kinase</keyword>
<evidence type="ECO:0000256" key="5">
    <source>
        <dbReference type="ARBA" id="ARBA00022741"/>
    </source>
</evidence>
<comment type="catalytic activity">
    <reaction evidence="9">
        <text>L-seryl-[protein] + ATP = O-phospho-L-seryl-[protein] + ADP + H(+)</text>
        <dbReference type="Rhea" id="RHEA:17989"/>
        <dbReference type="Rhea" id="RHEA-COMP:9863"/>
        <dbReference type="Rhea" id="RHEA-COMP:11604"/>
        <dbReference type="ChEBI" id="CHEBI:15378"/>
        <dbReference type="ChEBI" id="CHEBI:29999"/>
        <dbReference type="ChEBI" id="CHEBI:30616"/>
        <dbReference type="ChEBI" id="CHEBI:83421"/>
        <dbReference type="ChEBI" id="CHEBI:456216"/>
        <dbReference type="EC" id="2.7.11.1"/>
    </reaction>
</comment>
<comment type="similarity">
    <text evidence="1">Belongs to the protein kinase superfamily. AGC Ser/Thr protein kinase family. PDPK1 subfamily.</text>
</comment>
<dbReference type="InterPro" id="IPR011009">
    <property type="entry name" value="Kinase-like_dom_sf"/>
</dbReference>
<dbReference type="FunFam" id="1.10.510.10:FF:000163">
    <property type="entry name" value="3-phosphoinositide-dependent protein kinase 1"/>
    <property type="match status" value="1"/>
</dbReference>
<dbReference type="InterPro" id="IPR017441">
    <property type="entry name" value="Protein_kinase_ATP_BS"/>
</dbReference>
<evidence type="ECO:0000256" key="8">
    <source>
        <dbReference type="ARBA" id="ARBA00047899"/>
    </source>
</evidence>
<evidence type="ECO:0000256" key="9">
    <source>
        <dbReference type="ARBA" id="ARBA00048679"/>
    </source>
</evidence>
<comment type="catalytic activity">
    <reaction evidence="8">
        <text>L-threonyl-[protein] + ATP = O-phospho-L-threonyl-[protein] + ADP + H(+)</text>
        <dbReference type="Rhea" id="RHEA:46608"/>
        <dbReference type="Rhea" id="RHEA-COMP:11060"/>
        <dbReference type="Rhea" id="RHEA-COMP:11605"/>
        <dbReference type="ChEBI" id="CHEBI:15378"/>
        <dbReference type="ChEBI" id="CHEBI:30013"/>
        <dbReference type="ChEBI" id="CHEBI:30616"/>
        <dbReference type="ChEBI" id="CHEBI:61977"/>
        <dbReference type="ChEBI" id="CHEBI:456216"/>
        <dbReference type="EC" id="2.7.11.1"/>
    </reaction>
</comment>
<dbReference type="SMART" id="SM00220">
    <property type="entry name" value="S_TKc"/>
    <property type="match status" value="1"/>
</dbReference>
<dbReference type="CDD" id="cd05581">
    <property type="entry name" value="STKc_PDK1"/>
    <property type="match status" value="1"/>
</dbReference>
<dbReference type="InterPro" id="IPR000719">
    <property type="entry name" value="Prot_kinase_dom"/>
</dbReference>
<dbReference type="InterPro" id="IPR039046">
    <property type="entry name" value="PDPK1"/>
</dbReference>
<protein>
    <recommendedName>
        <fullName evidence="2">non-specific serine/threonine protein kinase</fullName>
        <ecNumber evidence="2">2.7.11.1</ecNumber>
    </recommendedName>
</protein>
<dbReference type="InterPro" id="IPR050236">
    <property type="entry name" value="Ser_Thr_kinase_AGC"/>
</dbReference>
<name>A0A077WE53_9FUNG</name>
<dbReference type="PROSITE" id="PS50011">
    <property type="entry name" value="PROTEIN_KINASE_DOM"/>
    <property type="match status" value="1"/>
</dbReference>
<evidence type="ECO:0000256" key="10">
    <source>
        <dbReference type="PROSITE-ProRule" id="PRU10141"/>
    </source>
</evidence>
<dbReference type="GO" id="GO:0005524">
    <property type="term" value="F:ATP binding"/>
    <property type="evidence" value="ECO:0007669"/>
    <property type="project" value="UniProtKB-UniRule"/>
</dbReference>
<evidence type="ECO:0000259" key="12">
    <source>
        <dbReference type="PROSITE" id="PS50011"/>
    </source>
</evidence>
<dbReference type="Pfam" id="PF14593">
    <property type="entry name" value="PH_3"/>
    <property type="match status" value="1"/>
</dbReference>
<dbReference type="FunFam" id="3.30.200.20:FF:000191">
    <property type="entry name" value="3-phosphoinositide-dependent protein kinase 2-like"/>
    <property type="match status" value="1"/>
</dbReference>
<proteinExistence type="inferred from homology"/>
<dbReference type="EC" id="2.7.11.1" evidence="2"/>
<feature type="compositionally biased region" description="Polar residues" evidence="11">
    <location>
        <begin position="27"/>
        <end position="44"/>
    </location>
</feature>
<organism evidence="13">
    <name type="scientific">Lichtheimia ramosa</name>
    <dbReference type="NCBI Taxonomy" id="688394"/>
    <lineage>
        <taxon>Eukaryota</taxon>
        <taxon>Fungi</taxon>
        <taxon>Fungi incertae sedis</taxon>
        <taxon>Mucoromycota</taxon>
        <taxon>Mucoromycotina</taxon>
        <taxon>Mucoromycetes</taxon>
        <taxon>Mucorales</taxon>
        <taxon>Lichtheimiaceae</taxon>
        <taxon>Lichtheimia</taxon>
    </lineage>
</organism>
<gene>
    <name evidence="13" type="ORF">LRAMOSA07962</name>
</gene>
<keyword evidence="3" id="KW-0723">Serine/threonine-protein kinase</keyword>
<evidence type="ECO:0000256" key="4">
    <source>
        <dbReference type="ARBA" id="ARBA00022679"/>
    </source>
</evidence>
<evidence type="ECO:0000256" key="3">
    <source>
        <dbReference type="ARBA" id="ARBA00022527"/>
    </source>
</evidence>
<dbReference type="PANTHER" id="PTHR24356:SF163">
    <property type="entry name" value="3-PHOSPHOINOSITIDE-DEPENDENT PROTEIN KINASE 1-RELATED"/>
    <property type="match status" value="1"/>
</dbReference>
<reference evidence="13" key="1">
    <citation type="journal article" date="2014" name="Genome Announc.">
        <title>De novo whole-genome sequence and genome annotation of Lichtheimia ramosa.</title>
        <authorList>
            <person name="Linde J."/>
            <person name="Schwartze V."/>
            <person name="Binder U."/>
            <person name="Lass-Florl C."/>
            <person name="Voigt K."/>
            <person name="Horn F."/>
        </authorList>
    </citation>
    <scope>NUCLEOTIDE SEQUENCE</scope>
    <source>
        <strain evidence="13">JMRC FSU:6197</strain>
    </source>
</reference>
<feature type="region of interest" description="Disordered" evidence="11">
    <location>
        <begin position="421"/>
        <end position="526"/>
    </location>
</feature>
<feature type="compositionally biased region" description="Polar residues" evidence="11">
    <location>
        <begin position="250"/>
        <end position="260"/>
    </location>
</feature>
<feature type="compositionally biased region" description="Basic and acidic residues" evidence="11">
    <location>
        <begin position="9"/>
        <end position="21"/>
    </location>
</feature>
<dbReference type="InterPro" id="IPR011993">
    <property type="entry name" value="PH-like_dom_sf"/>
</dbReference>
<evidence type="ECO:0000313" key="13">
    <source>
        <dbReference type="EMBL" id="CDS05434.1"/>
    </source>
</evidence>
<evidence type="ECO:0000256" key="2">
    <source>
        <dbReference type="ARBA" id="ARBA00012513"/>
    </source>
</evidence>
<evidence type="ECO:0000256" key="1">
    <source>
        <dbReference type="ARBA" id="ARBA00010006"/>
    </source>
</evidence>
<dbReference type="PROSITE" id="PS00108">
    <property type="entry name" value="PROTEIN_KINASE_ST"/>
    <property type="match status" value="1"/>
</dbReference>
<keyword evidence="7 10" id="KW-0067">ATP-binding</keyword>
<dbReference type="Gene3D" id="2.30.29.30">
    <property type="entry name" value="Pleckstrin-homology domain (PH domain)/Phosphotyrosine-binding domain (PTB)"/>
    <property type="match status" value="1"/>
</dbReference>
<dbReference type="SUPFAM" id="SSF56112">
    <property type="entry name" value="Protein kinase-like (PK-like)"/>
    <property type="match status" value="1"/>
</dbReference>
<accession>A0A077WE53</accession>
<dbReference type="InterPro" id="IPR033931">
    <property type="entry name" value="PDK1-typ_PH"/>
</dbReference>
<dbReference type="AlphaFoldDB" id="A0A077WE53"/>
<feature type="binding site" evidence="10">
    <location>
        <position position="118"/>
    </location>
    <ligand>
        <name>ATP</name>
        <dbReference type="ChEBI" id="CHEBI:30616"/>
    </ligand>
</feature>
<keyword evidence="5 10" id="KW-0547">Nucleotide-binding</keyword>
<dbReference type="SUPFAM" id="SSF50729">
    <property type="entry name" value="PH domain-like"/>
    <property type="match status" value="1"/>
</dbReference>
<dbReference type="OrthoDB" id="347657at2759"/>
<evidence type="ECO:0000256" key="7">
    <source>
        <dbReference type="ARBA" id="ARBA00022840"/>
    </source>
</evidence>
<keyword evidence="4" id="KW-0808">Transferase</keyword>
<dbReference type="PANTHER" id="PTHR24356">
    <property type="entry name" value="SERINE/THREONINE-PROTEIN KINASE"/>
    <property type="match status" value="1"/>
</dbReference>
<dbReference type="EMBL" id="LK023316">
    <property type="protein sequence ID" value="CDS05434.1"/>
    <property type="molecule type" value="Genomic_DNA"/>
</dbReference>
<dbReference type="GO" id="GO:0035556">
    <property type="term" value="P:intracellular signal transduction"/>
    <property type="evidence" value="ECO:0007669"/>
    <property type="project" value="TreeGrafter"/>
</dbReference>
<dbReference type="InterPro" id="IPR008271">
    <property type="entry name" value="Ser/Thr_kinase_AS"/>
</dbReference>
<feature type="domain" description="Protein kinase" evidence="12">
    <location>
        <begin position="88"/>
        <end position="361"/>
    </location>
</feature>
<sequence>MVQDTALEQSDRANHPLDAGHGEAATGNGSTLLHSVIQSSDAAGSSSNNTTLSSNTTQQQQPPPPVTSTDVDDPSHPLFRHRRTVTDFDYGPVLGEGSYSTVLVGNDKKTGKQYAIKKLDKAHIVKNDKVKYVMIERDALSKMNHPGIVRLYWTFKDNRSLYYVIDLARNGELYTYIRRLAPFDMDTARFYAAEILLAIEHIHSRNIVHRDIKPENILLDDRMHIKITDFGSAKILQPEKTSNENDEQDGNGTSTTRSRSFVGTAEYVSPELLRSDPTLQEADLWALGCVIYQMLAGRSPFKASTDYLIFQKVKNLDYSIPDDFPEVAKDLVMKLLLLEPEQRLGSEATGGMEALKAHPFFDGIDWDHIWESQAPPLKERLDAKLKRTRATAATAANVVDNDDIWFGDEGHMIPSLTTQAAATTTTTASQPSKDPFSDEAAARVEEDNDDDDDSVHGPFSQTPHPPTAAVATSAVRQRHISSDQKATTTTTTTSSGVAGGHHPSASQSSTLERLGEQSHPPWMPHLYPNESIVRCGRLTRRRGLFNKKRVLILTDRPRLLYLDEGPEKDGAGGALRCEIPWIPQLLAELKTKSVFCIHTPQKSYTLEDSNAQAQDWVNTINSMLVDSFGVAA</sequence>
<dbReference type="PROSITE" id="PS00107">
    <property type="entry name" value="PROTEIN_KINASE_ATP"/>
    <property type="match status" value="1"/>
</dbReference>
<dbReference type="Gene3D" id="3.30.200.20">
    <property type="entry name" value="Phosphorylase Kinase, domain 1"/>
    <property type="match status" value="1"/>
</dbReference>
<evidence type="ECO:0000256" key="11">
    <source>
        <dbReference type="SAM" id="MobiDB-lite"/>
    </source>
</evidence>
<dbReference type="Pfam" id="PF00069">
    <property type="entry name" value="Pkinase"/>
    <property type="match status" value="1"/>
</dbReference>
<feature type="region of interest" description="Disordered" evidence="11">
    <location>
        <begin position="1"/>
        <end position="78"/>
    </location>
</feature>
<feature type="region of interest" description="Disordered" evidence="11">
    <location>
        <begin position="236"/>
        <end position="260"/>
    </location>
</feature>
<evidence type="ECO:0000256" key="6">
    <source>
        <dbReference type="ARBA" id="ARBA00022777"/>
    </source>
</evidence>
<dbReference type="Gene3D" id="1.10.510.10">
    <property type="entry name" value="Transferase(Phosphotransferase) domain 1"/>
    <property type="match status" value="1"/>
</dbReference>
<feature type="compositionally biased region" description="Low complexity" evidence="11">
    <location>
        <begin position="45"/>
        <end position="60"/>
    </location>
</feature>